<evidence type="ECO:0000313" key="1">
    <source>
        <dbReference type="EMBL" id="MBX37785.1"/>
    </source>
</evidence>
<name>A0A2P2N5R7_RHIMU</name>
<accession>A0A2P2N5R7</accession>
<organism evidence="1">
    <name type="scientific">Rhizophora mucronata</name>
    <name type="common">Asiatic mangrove</name>
    <dbReference type="NCBI Taxonomy" id="61149"/>
    <lineage>
        <taxon>Eukaryota</taxon>
        <taxon>Viridiplantae</taxon>
        <taxon>Streptophyta</taxon>
        <taxon>Embryophyta</taxon>
        <taxon>Tracheophyta</taxon>
        <taxon>Spermatophyta</taxon>
        <taxon>Magnoliopsida</taxon>
        <taxon>eudicotyledons</taxon>
        <taxon>Gunneridae</taxon>
        <taxon>Pentapetalae</taxon>
        <taxon>rosids</taxon>
        <taxon>fabids</taxon>
        <taxon>Malpighiales</taxon>
        <taxon>Rhizophoraceae</taxon>
        <taxon>Rhizophora</taxon>
    </lineage>
</organism>
<sequence>MGHGCSCLEIALVCSFSFYSNVFRFSNRSSS</sequence>
<proteinExistence type="predicted"/>
<protein>
    <submittedName>
        <fullName evidence="1">Uncharacterized protein</fullName>
    </submittedName>
</protein>
<reference evidence="1" key="1">
    <citation type="submission" date="2018-02" db="EMBL/GenBank/DDBJ databases">
        <title>Rhizophora mucronata_Transcriptome.</title>
        <authorList>
            <person name="Meera S.P."/>
            <person name="Sreeshan A."/>
            <person name="Augustine A."/>
        </authorList>
    </citation>
    <scope>NUCLEOTIDE SEQUENCE</scope>
    <source>
        <tissue evidence="1">Leaf</tissue>
    </source>
</reference>
<dbReference type="AlphaFoldDB" id="A0A2P2N5R7"/>
<dbReference type="EMBL" id="GGEC01057301">
    <property type="protein sequence ID" value="MBX37785.1"/>
    <property type="molecule type" value="Transcribed_RNA"/>
</dbReference>